<dbReference type="Pfam" id="PF00239">
    <property type="entry name" value="Resolvase"/>
    <property type="match status" value="1"/>
</dbReference>
<dbReference type="Gene3D" id="3.40.50.1390">
    <property type="entry name" value="Resolvase, N-terminal catalytic domain"/>
    <property type="match status" value="1"/>
</dbReference>
<dbReference type="GO" id="GO:0000150">
    <property type="term" value="F:DNA strand exchange activity"/>
    <property type="evidence" value="ECO:0007669"/>
    <property type="project" value="InterPro"/>
</dbReference>
<evidence type="ECO:0000259" key="1">
    <source>
        <dbReference type="PROSITE" id="PS51736"/>
    </source>
</evidence>
<dbReference type="Proteomes" id="UP000007887">
    <property type="component" value="Chromosome"/>
</dbReference>
<dbReference type="eggNOG" id="COG1961">
    <property type="taxonomic scope" value="Bacteria"/>
</dbReference>
<dbReference type="HOGENOM" id="CLU_1377302_0_0_9"/>
<dbReference type="InterPro" id="IPR036162">
    <property type="entry name" value="Resolvase-like_N_sf"/>
</dbReference>
<dbReference type="PATRIC" id="fig|927704.6.peg.2762"/>
<evidence type="ECO:0000313" key="2">
    <source>
        <dbReference type="EMBL" id="BAL84384.1"/>
    </source>
</evidence>
<name>I0GUE7_SELRL</name>
<gene>
    <name evidence="2" type="ordered locus">SELR_26760</name>
</gene>
<organism evidence="2 3">
    <name type="scientific">Selenomonas ruminantium subsp. lactilytica (strain NBRC 103574 / TAM6421)</name>
    <dbReference type="NCBI Taxonomy" id="927704"/>
    <lineage>
        <taxon>Bacteria</taxon>
        <taxon>Bacillati</taxon>
        <taxon>Bacillota</taxon>
        <taxon>Negativicutes</taxon>
        <taxon>Selenomonadales</taxon>
        <taxon>Selenomonadaceae</taxon>
        <taxon>Selenomonas</taxon>
    </lineage>
</organism>
<dbReference type="AlphaFoldDB" id="I0GUE7"/>
<dbReference type="SUPFAM" id="SSF53041">
    <property type="entry name" value="Resolvase-like"/>
    <property type="match status" value="1"/>
</dbReference>
<dbReference type="GO" id="GO:0003677">
    <property type="term" value="F:DNA binding"/>
    <property type="evidence" value="ECO:0007669"/>
    <property type="project" value="InterPro"/>
</dbReference>
<protein>
    <submittedName>
        <fullName evidence="2">Putative resolvase/recombinase</fullName>
    </submittedName>
</protein>
<dbReference type="EMBL" id="AP012292">
    <property type="protein sequence ID" value="BAL84384.1"/>
    <property type="molecule type" value="Genomic_DNA"/>
</dbReference>
<dbReference type="PROSITE" id="PS51736">
    <property type="entry name" value="RECOMBINASES_3"/>
    <property type="match status" value="1"/>
</dbReference>
<dbReference type="RefSeq" id="WP_014425801.1">
    <property type="nucleotide sequence ID" value="NC_017068.1"/>
</dbReference>
<dbReference type="InterPro" id="IPR006119">
    <property type="entry name" value="Resolv_N"/>
</dbReference>
<reference evidence="2 3" key="1">
    <citation type="submission" date="2011-10" db="EMBL/GenBank/DDBJ databases">
        <title>Whole genome sequence of Selenomonas ruminantium subsp. lactilytica TAM6421.</title>
        <authorList>
            <person name="Oguchi A."/>
            <person name="Ankai A."/>
            <person name="Kaneko J."/>
            <person name="Yamada-Narita S."/>
            <person name="Fukui S."/>
            <person name="Takahashi M."/>
            <person name="Onodera T."/>
            <person name="Kojima S."/>
            <person name="Fushimi T."/>
            <person name="Abe N."/>
            <person name="Kamio Y."/>
            <person name="Yamazaki S."/>
            <person name="Fujita N."/>
        </authorList>
    </citation>
    <scope>NUCLEOTIDE SEQUENCE [LARGE SCALE GENOMIC DNA]</scope>
    <source>
        <strain evidence="3">NBRC 103574 / TAM6421</strain>
    </source>
</reference>
<dbReference type="KEGG" id="sri:SELR_26760"/>
<sequence length="198" mass="22926">MAAKVYGYAENEADVAELRSFAGVDVILEDMAERGQYRMLRRFLREGDTLMVAHLSALGDSDRAVREEVDYLVQHQIRLQVLELPVTLQDLDEVSAVVVYQTLKDVLQVYQQRDDDRQALRSVRQQEGIQAARKAGRRFGRPAIAYPQGWKHIWKEWQAREISVMEACRKLKMSRSTFYRMAKRYQQGEKGGPEECLS</sequence>
<accession>I0GUE7</accession>
<evidence type="ECO:0000313" key="3">
    <source>
        <dbReference type="Proteomes" id="UP000007887"/>
    </source>
</evidence>
<feature type="domain" description="Resolvase/invertase-type recombinase catalytic" evidence="1">
    <location>
        <begin position="1"/>
        <end position="136"/>
    </location>
</feature>
<dbReference type="OrthoDB" id="9797501at2"/>
<proteinExistence type="predicted"/>